<evidence type="ECO:0000313" key="3">
    <source>
        <dbReference type="Proteomes" id="UP001153636"/>
    </source>
</evidence>
<reference evidence="2" key="1">
    <citation type="submission" date="2022-01" db="EMBL/GenBank/DDBJ databases">
        <authorList>
            <person name="King R."/>
        </authorList>
    </citation>
    <scope>NUCLEOTIDE SEQUENCE</scope>
</reference>
<evidence type="ECO:0000256" key="1">
    <source>
        <dbReference type="SAM" id="MobiDB-lite"/>
    </source>
</evidence>
<keyword evidence="3" id="KW-1185">Reference proteome</keyword>
<dbReference type="EMBL" id="OV651814">
    <property type="protein sequence ID" value="CAH1107115.1"/>
    <property type="molecule type" value="Genomic_DNA"/>
</dbReference>
<proteinExistence type="predicted"/>
<evidence type="ECO:0000313" key="2">
    <source>
        <dbReference type="EMBL" id="CAH1107115.1"/>
    </source>
</evidence>
<sequence length="280" mass="32102">MITNSTNNKQEGSIDLTKEDQGGKPGNESSKTKKKVDWTSSIPRVVRCNSVSEGIFKKRKRPDRSYVEDEDPYNRIEYPEFFVLDEAMERSLQLAEELHPNTQKGIKEIASKIVRNVDVYKRVSVKSWLQSHRYAPIEKVAIDIECQTIRVATAEIATQMDPWVCENEVLKSLEGVDDYKKFAQLAENDWEDTLFTNTEVVVGNPISTPDASVKVVIVEPEDPDMNASIQRINRDKYPELSEIKCDFEVMEQLTRLTPQKEKVSRRKIVKIAHDGTPRDI</sequence>
<protein>
    <submittedName>
        <fullName evidence="2">Uncharacterized protein</fullName>
    </submittedName>
</protein>
<organism evidence="2 3">
    <name type="scientific">Psylliodes chrysocephalus</name>
    <dbReference type="NCBI Taxonomy" id="3402493"/>
    <lineage>
        <taxon>Eukaryota</taxon>
        <taxon>Metazoa</taxon>
        <taxon>Ecdysozoa</taxon>
        <taxon>Arthropoda</taxon>
        <taxon>Hexapoda</taxon>
        <taxon>Insecta</taxon>
        <taxon>Pterygota</taxon>
        <taxon>Neoptera</taxon>
        <taxon>Endopterygota</taxon>
        <taxon>Coleoptera</taxon>
        <taxon>Polyphaga</taxon>
        <taxon>Cucujiformia</taxon>
        <taxon>Chrysomeloidea</taxon>
        <taxon>Chrysomelidae</taxon>
        <taxon>Galerucinae</taxon>
        <taxon>Alticini</taxon>
        <taxon>Psylliodes</taxon>
    </lineage>
</organism>
<name>A0A9P0CVU2_9CUCU</name>
<accession>A0A9P0CVU2</accession>
<gene>
    <name evidence="2" type="ORF">PSYICH_LOCUS6485</name>
</gene>
<dbReference type="Proteomes" id="UP001153636">
    <property type="component" value="Chromosome 2"/>
</dbReference>
<feature type="compositionally biased region" description="Polar residues" evidence="1">
    <location>
        <begin position="1"/>
        <end position="11"/>
    </location>
</feature>
<feature type="region of interest" description="Disordered" evidence="1">
    <location>
        <begin position="1"/>
        <end position="38"/>
    </location>
</feature>
<dbReference type="AlphaFoldDB" id="A0A9P0CVU2"/>
<dbReference type="OrthoDB" id="6774280at2759"/>